<proteinExistence type="predicted"/>
<dbReference type="Proteomes" id="UP000887574">
    <property type="component" value="Unplaced"/>
</dbReference>
<sequence length="119" mass="13115">MNRPHSDSDTSYSGSEEEAPEIPIYGKSKKGKEILSFGGNEFCHWNAGRRLHNAESQPCKSAIVVPLRQLKNAIKEKAGTSMEKPSQIFNSMLSGVPEALQARLDKSASRKLVQGKRSE</sequence>
<organism evidence="2 3">
    <name type="scientific">Ditylenchus dipsaci</name>
    <dbReference type="NCBI Taxonomy" id="166011"/>
    <lineage>
        <taxon>Eukaryota</taxon>
        <taxon>Metazoa</taxon>
        <taxon>Ecdysozoa</taxon>
        <taxon>Nematoda</taxon>
        <taxon>Chromadorea</taxon>
        <taxon>Rhabditida</taxon>
        <taxon>Tylenchina</taxon>
        <taxon>Tylenchomorpha</taxon>
        <taxon>Sphaerularioidea</taxon>
        <taxon>Anguinidae</taxon>
        <taxon>Anguininae</taxon>
        <taxon>Ditylenchus</taxon>
    </lineage>
</organism>
<dbReference type="WBParaSite" id="jg24663">
    <property type="protein sequence ID" value="jg24663"/>
    <property type="gene ID" value="jg24663"/>
</dbReference>
<evidence type="ECO:0000256" key="1">
    <source>
        <dbReference type="SAM" id="MobiDB-lite"/>
    </source>
</evidence>
<keyword evidence="2" id="KW-1185">Reference proteome</keyword>
<evidence type="ECO:0000313" key="2">
    <source>
        <dbReference type="Proteomes" id="UP000887574"/>
    </source>
</evidence>
<feature type="region of interest" description="Disordered" evidence="1">
    <location>
        <begin position="1"/>
        <end position="27"/>
    </location>
</feature>
<evidence type="ECO:0000313" key="3">
    <source>
        <dbReference type="WBParaSite" id="jg24663"/>
    </source>
</evidence>
<protein>
    <submittedName>
        <fullName evidence="3">Uncharacterized protein</fullName>
    </submittedName>
</protein>
<accession>A0A915DYY3</accession>
<name>A0A915DYY3_9BILA</name>
<reference evidence="3" key="1">
    <citation type="submission" date="2022-11" db="UniProtKB">
        <authorList>
            <consortium name="WormBaseParasite"/>
        </authorList>
    </citation>
    <scope>IDENTIFICATION</scope>
</reference>
<dbReference type="AlphaFoldDB" id="A0A915DYY3"/>